<evidence type="ECO:0000313" key="3">
    <source>
        <dbReference type="EMBL" id="MBK3497106.1"/>
    </source>
</evidence>
<organism evidence="3 4">
    <name type="scientific">Viridibacillus soli</name>
    <dbReference type="NCBI Taxonomy" id="2798301"/>
    <lineage>
        <taxon>Bacteria</taxon>
        <taxon>Bacillati</taxon>
        <taxon>Bacillota</taxon>
        <taxon>Bacilli</taxon>
        <taxon>Bacillales</taxon>
        <taxon>Caryophanaceae</taxon>
        <taxon>Viridibacillus</taxon>
    </lineage>
</organism>
<accession>A0ABS1HCP8</accession>
<reference evidence="3 4" key="1">
    <citation type="submission" date="2020-12" db="EMBL/GenBank/DDBJ databases">
        <title>YIM B01967 draft genome.</title>
        <authorList>
            <person name="Yan X."/>
        </authorList>
    </citation>
    <scope>NUCLEOTIDE SEQUENCE [LARGE SCALE GENOMIC DNA]</scope>
    <source>
        <strain evidence="3 4">YIM B01967</strain>
    </source>
</reference>
<evidence type="ECO:0000256" key="2">
    <source>
        <dbReference type="SAM" id="SignalP"/>
    </source>
</evidence>
<dbReference type="EMBL" id="JAEOAH010000048">
    <property type="protein sequence ID" value="MBK3497106.1"/>
    <property type="molecule type" value="Genomic_DNA"/>
</dbReference>
<keyword evidence="2" id="KW-0732">Signal</keyword>
<evidence type="ECO:0000256" key="1">
    <source>
        <dbReference type="SAM" id="MobiDB-lite"/>
    </source>
</evidence>
<proteinExistence type="predicted"/>
<feature type="signal peptide" evidence="2">
    <location>
        <begin position="1"/>
        <end position="26"/>
    </location>
</feature>
<dbReference type="PROSITE" id="PS51257">
    <property type="entry name" value="PROKAR_LIPOPROTEIN"/>
    <property type="match status" value="1"/>
</dbReference>
<protein>
    <recommendedName>
        <fullName evidence="5">Lipoprotein</fullName>
    </recommendedName>
</protein>
<evidence type="ECO:0000313" key="4">
    <source>
        <dbReference type="Proteomes" id="UP000618943"/>
    </source>
</evidence>
<feature type="chain" id="PRO_5045244381" description="Lipoprotein" evidence="2">
    <location>
        <begin position="27"/>
        <end position="192"/>
    </location>
</feature>
<sequence>MKLMKLAFTGFLIIGLLMGCMTESTSQPKEETKDETKDEQPEVNNSKMWKDVSTPEGFNNYGIKPTLNAWITFHAEDVAKTDDVKEYLPKITSLTFENDRYFKIQGEDFQKDFENLHLLAAMINHCVYVISVQDKKGIGTAETYDQLNKSYKYFTELLHDIDVVINYDGKGETFGVTHQLDGKKVDKLESTF</sequence>
<name>A0ABS1HCP8_9BACL</name>
<keyword evidence="4" id="KW-1185">Reference proteome</keyword>
<feature type="region of interest" description="Disordered" evidence="1">
    <location>
        <begin position="25"/>
        <end position="46"/>
    </location>
</feature>
<dbReference type="Proteomes" id="UP000618943">
    <property type="component" value="Unassembled WGS sequence"/>
</dbReference>
<evidence type="ECO:0008006" key="5">
    <source>
        <dbReference type="Google" id="ProtNLM"/>
    </source>
</evidence>
<comment type="caution">
    <text evidence="3">The sequence shown here is derived from an EMBL/GenBank/DDBJ whole genome shotgun (WGS) entry which is preliminary data.</text>
</comment>
<gene>
    <name evidence="3" type="ORF">JFL43_20170</name>
</gene>
<feature type="compositionally biased region" description="Basic and acidic residues" evidence="1">
    <location>
        <begin position="28"/>
        <end position="40"/>
    </location>
</feature>